<dbReference type="GO" id="GO:0005952">
    <property type="term" value="C:cAMP-dependent protein kinase complex"/>
    <property type="evidence" value="ECO:0007669"/>
    <property type="project" value="InterPro"/>
</dbReference>
<name>A0A813F2W2_POLGL</name>
<dbReference type="OrthoDB" id="417078at2759"/>
<sequence length="196" mass="22000">EAKEVNMQYQEKMEFLAKMPLMKRLPKDQHPIVASICIPQDFKKGDKIIKQGDAGNEFFVIRTGVATVHQSIDGAPPKRVATLKVGDYFGENALLRDEPRTATIIADCDMTTLKIKRENFQEEKLNEKLQFANRRAVGAGGIALQKAKPPSLKTKDEVKLISDALRRNENLATMTALDDTKVAAFVAVMWKEELKK</sequence>
<accession>A0A813F2W2</accession>
<dbReference type="PROSITE" id="PS00889">
    <property type="entry name" value="CNMP_BINDING_2"/>
    <property type="match status" value="1"/>
</dbReference>
<evidence type="ECO:0000313" key="2">
    <source>
        <dbReference type="EMBL" id="CAE8607065.1"/>
    </source>
</evidence>
<dbReference type="EMBL" id="CAJNNV010020359">
    <property type="protein sequence ID" value="CAE8607065.1"/>
    <property type="molecule type" value="Genomic_DNA"/>
</dbReference>
<dbReference type="PRINTS" id="PR00103">
    <property type="entry name" value="CAMPKINASE"/>
</dbReference>
<proteinExistence type="predicted"/>
<comment type="caution">
    <text evidence="2">The sequence shown here is derived from an EMBL/GenBank/DDBJ whole genome shotgun (WGS) entry which is preliminary data.</text>
</comment>
<keyword evidence="3" id="KW-1185">Reference proteome</keyword>
<reference evidence="2" key="1">
    <citation type="submission" date="2021-02" db="EMBL/GenBank/DDBJ databases">
        <authorList>
            <person name="Dougan E. K."/>
            <person name="Rhodes N."/>
            <person name="Thang M."/>
            <person name="Chan C."/>
        </authorList>
    </citation>
    <scope>NUCLEOTIDE SEQUENCE</scope>
</reference>
<feature type="domain" description="Cyclic nucleotide-binding" evidence="1">
    <location>
        <begin position="21"/>
        <end position="122"/>
    </location>
</feature>
<dbReference type="GO" id="GO:0004862">
    <property type="term" value="F:cAMP-dependent protein kinase inhibitor activity"/>
    <property type="evidence" value="ECO:0007669"/>
    <property type="project" value="TreeGrafter"/>
</dbReference>
<dbReference type="PROSITE" id="PS00888">
    <property type="entry name" value="CNMP_BINDING_1"/>
    <property type="match status" value="1"/>
</dbReference>
<dbReference type="InterPro" id="IPR018488">
    <property type="entry name" value="cNMP-bd_CS"/>
</dbReference>
<dbReference type="PROSITE" id="PS50042">
    <property type="entry name" value="CNMP_BINDING_3"/>
    <property type="match status" value="1"/>
</dbReference>
<dbReference type="InterPro" id="IPR050503">
    <property type="entry name" value="cAMP-dep_PK_reg_su-like"/>
</dbReference>
<feature type="non-terminal residue" evidence="2">
    <location>
        <position position="196"/>
    </location>
</feature>
<gene>
    <name evidence="2" type="ORF">PGLA1383_LOCUS25011</name>
</gene>
<dbReference type="SMART" id="SM00100">
    <property type="entry name" value="cNMP"/>
    <property type="match status" value="1"/>
</dbReference>
<dbReference type="InterPro" id="IPR014710">
    <property type="entry name" value="RmlC-like_jellyroll"/>
</dbReference>
<dbReference type="OMA" id="EMAMFEE"/>
<dbReference type="Gene3D" id="2.60.120.10">
    <property type="entry name" value="Jelly Rolls"/>
    <property type="match status" value="1"/>
</dbReference>
<feature type="non-terminal residue" evidence="2">
    <location>
        <position position="1"/>
    </location>
</feature>
<protein>
    <recommendedName>
        <fullName evidence="1">Cyclic nucleotide-binding domain-containing protein</fullName>
    </recommendedName>
</protein>
<dbReference type="SUPFAM" id="SSF51206">
    <property type="entry name" value="cAMP-binding domain-like"/>
    <property type="match status" value="1"/>
</dbReference>
<dbReference type="GO" id="GO:0005829">
    <property type="term" value="C:cytosol"/>
    <property type="evidence" value="ECO:0007669"/>
    <property type="project" value="TreeGrafter"/>
</dbReference>
<dbReference type="GO" id="GO:0034236">
    <property type="term" value="F:protein kinase A catalytic subunit binding"/>
    <property type="evidence" value="ECO:0007669"/>
    <property type="project" value="TreeGrafter"/>
</dbReference>
<dbReference type="Proteomes" id="UP000654075">
    <property type="component" value="Unassembled WGS sequence"/>
</dbReference>
<dbReference type="InterPro" id="IPR000595">
    <property type="entry name" value="cNMP-bd_dom"/>
</dbReference>
<dbReference type="AlphaFoldDB" id="A0A813F2W2"/>
<organism evidence="2 3">
    <name type="scientific">Polarella glacialis</name>
    <name type="common">Dinoflagellate</name>
    <dbReference type="NCBI Taxonomy" id="89957"/>
    <lineage>
        <taxon>Eukaryota</taxon>
        <taxon>Sar</taxon>
        <taxon>Alveolata</taxon>
        <taxon>Dinophyceae</taxon>
        <taxon>Suessiales</taxon>
        <taxon>Suessiaceae</taxon>
        <taxon>Polarella</taxon>
    </lineage>
</organism>
<dbReference type="CDD" id="cd00038">
    <property type="entry name" value="CAP_ED"/>
    <property type="match status" value="1"/>
</dbReference>
<dbReference type="PANTHER" id="PTHR11635">
    <property type="entry name" value="CAMP-DEPENDENT PROTEIN KINASE REGULATORY CHAIN"/>
    <property type="match status" value="1"/>
</dbReference>
<dbReference type="PANTHER" id="PTHR11635:SF152">
    <property type="entry name" value="CAMP-DEPENDENT PROTEIN KINASE TYPE I REGULATORY SUBUNIT-RELATED"/>
    <property type="match status" value="1"/>
</dbReference>
<dbReference type="GO" id="GO:0030552">
    <property type="term" value="F:cAMP binding"/>
    <property type="evidence" value="ECO:0007669"/>
    <property type="project" value="TreeGrafter"/>
</dbReference>
<dbReference type="Pfam" id="PF00027">
    <property type="entry name" value="cNMP_binding"/>
    <property type="match status" value="1"/>
</dbReference>
<evidence type="ECO:0000259" key="1">
    <source>
        <dbReference type="PROSITE" id="PS50042"/>
    </source>
</evidence>
<evidence type="ECO:0000313" key="3">
    <source>
        <dbReference type="Proteomes" id="UP000654075"/>
    </source>
</evidence>
<dbReference type="InterPro" id="IPR018490">
    <property type="entry name" value="cNMP-bd_dom_sf"/>
</dbReference>